<feature type="region of interest" description="Disordered" evidence="1">
    <location>
        <begin position="33"/>
        <end position="56"/>
    </location>
</feature>
<dbReference type="Pfam" id="PF19746">
    <property type="entry name" value="DUF6233"/>
    <property type="match status" value="1"/>
</dbReference>
<proteinExistence type="predicted"/>
<dbReference type="EMBL" id="JARHTQ010000025">
    <property type="protein sequence ID" value="MDF2259753.1"/>
    <property type="molecule type" value="Genomic_DNA"/>
</dbReference>
<keyword evidence="3" id="KW-1185">Reference proteome</keyword>
<evidence type="ECO:0000313" key="3">
    <source>
        <dbReference type="Proteomes" id="UP001220022"/>
    </source>
</evidence>
<dbReference type="RefSeq" id="WP_275819673.1">
    <property type="nucleotide sequence ID" value="NZ_BAAANM010000028.1"/>
</dbReference>
<dbReference type="Proteomes" id="UP001220022">
    <property type="component" value="Unassembled WGS sequence"/>
</dbReference>
<protein>
    <submittedName>
        <fullName evidence="2">DUF6233 domain-containing protein</fullName>
    </submittedName>
</protein>
<reference evidence="2 3" key="1">
    <citation type="submission" date="2023-03" db="EMBL/GenBank/DDBJ databases">
        <title>Draft genome sequence of type strain Streptomyces ferralitis JCM 14344.</title>
        <authorList>
            <person name="Klaysubun C."/>
            <person name="Duangmal K."/>
        </authorList>
    </citation>
    <scope>NUCLEOTIDE SEQUENCE [LARGE SCALE GENOMIC DNA]</scope>
    <source>
        <strain evidence="2 3">JCM 14344</strain>
    </source>
</reference>
<evidence type="ECO:0000313" key="2">
    <source>
        <dbReference type="EMBL" id="MDF2259753.1"/>
    </source>
</evidence>
<accession>A0ABT5Z7Q2</accession>
<comment type="caution">
    <text evidence="2">The sequence shown here is derived from an EMBL/GenBank/DDBJ whole genome shotgun (WGS) entry which is preliminary data.</text>
</comment>
<evidence type="ECO:0000256" key="1">
    <source>
        <dbReference type="SAM" id="MobiDB-lite"/>
    </source>
</evidence>
<sequence length="121" mass="13210">MSDLPPDLPRLQVLRTYLRLQLEAVDVRISEIERAASSQTRPTAGGTTPPHPTRGQEAVNELKWWRFVHAGPGKVGGTLHRGDCRHAAGGALLPLSQAKLMLEEGASPCQQCTPQTRLQEP</sequence>
<name>A0ABT5Z7Q2_9ACTN</name>
<gene>
    <name evidence="2" type="ORF">P2L57_29735</name>
</gene>
<dbReference type="InterPro" id="IPR046200">
    <property type="entry name" value="DUF6233"/>
</dbReference>
<organism evidence="2 3">
    <name type="scientific">Streptantibioticus ferralitis</name>
    <dbReference type="NCBI Taxonomy" id="236510"/>
    <lineage>
        <taxon>Bacteria</taxon>
        <taxon>Bacillati</taxon>
        <taxon>Actinomycetota</taxon>
        <taxon>Actinomycetes</taxon>
        <taxon>Kitasatosporales</taxon>
        <taxon>Streptomycetaceae</taxon>
        <taxon>Streptantibioticus</taxon>
    </lineage>
</organism>